<dbReference type="EMBL" id="QOVC01000019">
    <property type="protein sequence ID" value="KAA0685932.1"/>
    <property type="molecule type" value="Genomic_DNA"/>
</dbReference>
<organism evidence="1 2">
    <name type="scientific">Enterococcus faecium</name>
    <name type="common">Streptococcus faecium</name>
    <dbReference type="NCBI Taxonomy" id="1352"/>
    <lineage>
        <taxon>Bacteria</taxon>
        <taxon>Bacillati</taxon>
        <taxon>Bacillota</taxon>
        <taxon>Bacilli</taxon>
        <taxon>Lactobacillales</taxon>
        <taxon>Enterococcaceae</taxon>
        <taxon>Enterococcus</taxon>
    </lineage>
</organism>
<name>A0A7V7GJZ5_ENTFC</name>
<gene>
    <name evidence="1" type="ORF">DTX73_14510</name>
</gene>
<proteinExistence type="predicted"/>
<evidence type="ECO:0000313" key="1">
    <source>
        <dbReference type="EMBL" id="KAA0685932.1"/>
    </source>
</evidence>
<comment type="caution">
    <text evidence="1">The sequence shown here is derived from an EMBL/GenBank/DDBJ whole genome shotgun (WGS) entry which is preliminary data.</text>
</comment>
<accession>A0A7V7GJZ5</accession>
<evidence type="ECO:0000313" key="2">
    <source>
        <dbReference type="Proteomes" id="UP000448762"/>
    </source>
</evidence>
<sequence>MNFGDFQSLFEYKNIDIKNTLRSLRFVEKNGKKQNQVEYHMYLVQEETIFISQFITRLCLLETTKI</sequence>
<dbReference type="AlphaFoldDB" id="A0A7V7GJZ5"/>
<dbReference type="Proteomes" id="UP000448762">
    <property type="component" value="Unassembled WGS sequence"/>
</dbReference>
<reference evidence="1 2" key="1">
    <citation type="submission" date="2018-07" db="EMBL/GenBank/DDBJ databases">
        <title>High quality draft genome sequencing of Enterococcus faecium exhibiting probiotic potential isolated from mucus of freshwater fish.</title>
        <authorList>
            <person name="El-Jeni R."/>
            <person name="Ghedira K."/>
            <person name="Abdelhak S."/>
            <person name="El-Bour M."/>
            <person name="Bouhaouala-Zahar B."/>
        </authorList>
    </citation>
    <scope>NUCLEOTIDE SEQUENCE [LARGE SCALE GENOMIC DNA]</scope>
    <source>
        <strain evidence="1 2">R.A73</strain>
    </source>
</reference>
<protein>
    <submittedName>
        <fullName evidence="1">Uncharacterized protein</fullName>
    </submittedName>
</protein>